<accession>A0A023FDW9</accession>
<dbReference type="AlphaFoldDB" id="A0A023FDW9"/>
<reference evidence="2" key="1">
    <citation type="submission" date="2014-03" db="EMBL/GenBank/DDBJ databases">
        <title>The sialotranscriptome of Amblyomma triste, Amblyomma parvum and Amblyomma cajennense ticks, uncovered by 454-based RNA-seq.</title>
        <authorList>
            <person name="Garcia G.R."/>
            <person name="Gardinassi L.G."/>
            <person name="Ribeiro J.M."/>
            <person name="Anatriello E."/>
            <person name="Ferreira B.R."/>
            <person name="Moreira H.N."/>
            <person name="Mafra C."/>
            <person name="Olegario M.M."/>
            <person name="Szabo P.J."/>
            <person name="Miranda-Santos I.K."/>
            <person name="Maruyama S.R."/>
        </authorList>
    </citation>
    <scope>NUCLEOTIDE SEQUENCE</scope>
    <source>
        <strain evidence="2">Uberlandia</strain>
        <tissue evidence="2">Salivary glands</tissue>
    </source>
</reference>
<dbReference type="EMBL" id="GBBK01005538">
    <property type="protein sequence ID" value="JAC18944.1"/>
    <property type="molecule type" value="mRNA"/>
</dbReference>
<evidence type="ECO:0000256" key="1">
    <source>
        <dbReference type="SAM" id="SignalP"/>
    </source>
</evidence>
<name>A0A023FDW9_AMBCJ</name>
<feature type="signal peptide" evidence="1">
    <location>
        <begin position="1"/>
        <end position="22"/>
    </location>
</feature>
<feature type="chain" id="PRO_5001520790" evidence="1">
    <location>
        <begin position="23"/>
        <end position="108"/>
    </location>
</feature>
<organism evidence="2">
    <name type="scientific">Amblyomma cajennense</name>
    <name type="common">Cayenne tick</name>
    <name type="synonym">Acarus cajennensis</name>
    <dbReference type="NCBI Taxonomy" id="34607"/>
    <lineage>
        <taxon>Eukaryota</taxon>
        <taxon>Metazoa</taxon>
        <taxon>Ecdysozoa</taxon>
        <taxon>Arthropoda</taxon>
        <taxon>Chelicerata</taxon>
        <taxon>Arachnida</taxon>
        <taxon>Acari</taxon>
        <taxon>Parasitiformes</taxon>
        <taxon>Ixodida</taxon>
        <taxon>Ixodoidea</taxon>
        <taxon>Ixodidae</taxon>
        <taxon>Amblyomminae</taxon>
        <taxon>Amblyomma</taxon>
    </lineage>
</organism>
<keyword evidence="1" id="KW-0732">Signal</keyword>
<proteinExistence type="evidence at transcript level"/>
<evidence type="ECO:0000313" key="2">
    <source>
        <dbReference type="EMBL" id="JAC18944.1"/>
    </source>
</evidence>
<protein>
    <submittedName>
        <fullName evidence="2">Putative secreted protein</fullName>
    </submittedName>
</protein>
<sequence length="108" mass="12423">MSLIKDFWWLLIPLHRFCIVLAECSCVEAGRSLCIICTASKPIVSCSHMYTCDNPPSNVYFICKAQPKDCAEQKKWAEDNVASKDWSAWSLLNWPRAILFTLFFIKSQ</sequence>